<protein>
    <submittedName>
        <fullName evidence="7">Proton-coupled amino acid transporter 2</fullName>
    </submittedName>
</protein>
<dbReference type="GO" id="GO:0005774">
    <property type="term" value="C:vacuolar membrane"/>
    <property type="evidence" value="ECO:0007669"/>
    <property type="project" value="TreeGrafter"/>
</dbReference>
<reference evidence="7 8" key="1">
    <citation type="journal article" date="2015" name="Nat. Commun.">
        <title>Outbred genome sequencing and CRISPR/Cas9 gene editing in butterflies.</title>
        <authorList>
            <person name="Li X."/>
            <person name="Fan D."/>
            <person name="Zhang W."/>
            <person name="Liu G."/>
            <person name="Zhang L."/>
            <person name="Zhao L."/>
            <person name="Fang X."/>
            <person name="Chen L."/>
            <person name="Dong Y."/>
            <person name="Chen Y."/>
            <person name="Ding Y."/>
            <person name="Zhao R."/>
            <person name="Feng M."/>
            <person name="Zhu Y."/>
            <person name="Feng Y."/>
            <person name="Jiang X."/>
            <person name="Zhu D."/>
            <person name="Xiang H."/>
            <person name="Feng X."/>
            <person name="Li S."/>
            <person name="Wang J."/>
            <person name="Zhang G."/>
            <person name="Kronforst M.R."/>
            <person name="Wang W."/>
        </authorList>
    </citation>
    <scope>NUCLEOTIDE SEQUENCE [LARGE SCALE GENOMIC DNA]</scope>
    <source>
        <strain evidence="7">Ya'a_city_454_Pm</strain>
        <tissue evidence="7">Whole body</tissue>
    </source>
</reference>
<keyword evidence="4 5" id="KW-0472">Membrane</keyword>
<evidence type="ECO:0000256" key="5">
    <source>
        <dbReference type="SAM" id="Phobius"/>
    </source>
</evidence>
<gene>
    <name evidence="7" type="ORF">RR48_07091</name>
</gene>
<dbReference type="GO" id="GO:0015179">
    <property type="term" value="F:L-amino acid transmembrane transporter activity"/>
    <property type="evidence" value="ECO:0007669"/>
    <property type="project" value="TreeGrafter"/>
</dbReference>
<evidence type="ECO:0000313" key="7">
    <source>
        <dbReference type="EMBL" id="KPJ17603.1"/>
    </source>
</evidence>
<keyword evidence="8" id="KW-1185">Reference proteome</keyword>
<feature type="transmembrane region" description="Helical" evidence="5">
    <location>
        <begin position="94"/>
        <end position="114"/>
    </location>
</feature>
<feature type="transmembrane region" description="Helical" evidence="5">
    <location>
        <begin position="297"/>
        <end position="319"/>
    </location>
</feature>
<dbReference type="EMBL" id="KQ460124">
    <property type="protein sequence ID" value="KPJ17603.1"/>
    <property type="molecule type" value="Genomic_DNA"/>
</dbReference>
<feature type="transmembrane region" description="Helical" evidence="5">
    <location>
        <begin position="189"/>
        <end position="213"/>
    </location>
</feature>
<organism evidence="7 8">
    <name type="scientific">Papilio machaon</name>
    <name type="common">Old World swallowtail butterfly</name>
    <dbReference type="NCBI Taxonomy" id="76193"/>
    <lineage>
        <taxon>Eukaryota</taxon>
        <taxon>Metazoa</taxon>
        <taxon>Ecdysozoa</taxon>
        <taxon>Arthropoda</taxon>
        <taxon>Hexapoda</taxon>
        <taxon>Insecta</taxon>
        <taxon>Pterygota</taxon>
        <taxon>Neoptera</taxon>
        <taxon>Endopterygota</taxon>
        <taxon>Lepidoptera</taxon>
        <taxon>Glossata</taxon>
        <taxon>Ditrysia</taxon>
        <taxon>Papilionoidea</taxon>
        <taxon>Papilionidae</taxon>
        <taxon>Papilioninae</taxon>
        <taxon>Papilio</taxon>
    </lineage>
</organism>
<feature type="transmembrane region" description="Helical" evidence="5">
    <location>
        <begin position="233"/>
        <end position="253"/>
    </location>
</feature>
<evidence type="ECO:0000256" key="1">
    <source>
        <dbReference type="ARBA" id="ARBA00004141"/>
    </source>
</evidence>
<dbReference type="InterPro" id="IPR013057">
    <property type="entry name" value="AA_transpt_TM"/>
</dbReference>
<evidence type="ECO:0000259" key="6">
    <source>
        <dbReference type="Pfam" id="PF01490"/>
    </source>
</evidence>
<evidence type="ECO:0000256" key="2">
    <source>
        <dbReference type="ARBA" id="ARBA00022692"/>
    </source>
</evidence>
<dbReference type="PANTHER" id="PTHR22950">
    <property type="entry name" value="AMINO ACID TRANSPORTER"/>
    <property type="match status" value="1"/>
</dbReference>
<keyword evidence="2 5" id="KW-0812">Transmembrane</keyword>
<feature type="transmembrane region" description="Helical" evidence="5">
    <location>
        <begin position="120"/>
        <end position="145"/>
    </location>
</feature>
<feature type="domain" description="Amino acid transporter transmembrane" evidence="6">
    <location>
        <begin position="48"/>
        <end position="228"/>
    </location>
</feature>
<sequence length="320" mass="36794">MTVDDDLLIDAAQRMYIRLRVPRLSYPDLVEAVIATGPMRCLRPYRKVFRYSVDLFLFFGFCSTCCIFEIMIARTLKEVLETASSSFKNYNFPIAIYILIVFVPLFSLCMIRSLKHLAPFSLVADVFCGVCVLIAVYYSILYKTYEYRPAWKSIRGLFRFCGVCIYSLDGIGVALPIENYMTKPQYFHLVVQWGMSIVLVSVASVGFFGYWAWGDACRSPITIHMPKDRHRGLWERLYKGIYVLIITGFSILFSDLTEWMSFVGNFFLGTVVFIFPAFIDSLVIWGEAHSAYMRIKILQNIMIMLIGLTLCCGAIYSYVE</sequence>
<feature type="transmembrane region" description="Helical" evidence="5">
    <location>
        <begin position="55"/>
        <end position="73"/>
    </location>
</feature>
<name>A0A194RIE9_PAPMA</name>
<proteinExistence type="predicted"/>
<evidence type="ECO:0000256" key="3">
    <source>
        <dbReference type="ARBA" id="ARBA00022989"/>
    </source>
</evidence>
<feature type="transmembrane region" description="Helical" evidence="5">
    <location>
        <begin position="259"/>
        <end position="285"/>
    </location>
</feature>
<dbReference type="AlphaFoldDB" id="A0A194RIE9"/>
<dbReference type="Pfam" id="PF01490">
    <property type="entry name" value="Aa_trans"/>
    <property type="match status" value="1"/>
</dbReference>
<comment type="subcellular location">
    <subcellularLocation>
        <location evidence="1">Membrane</location>
        <topology evidence="1">Multi-pass membrane protein</topology>
    </subcellularLocation>
</comment>
<dbReference type="Proteomes" id="UP000053240">
    <property type="component" value="Unassembled WGS sequence"/>
</dbReference>
<accession>A0A194RIE9</accession>
<keyword evidence="3 5" id="KW-1133">Transmembrane helix</keyword>
<dbReference type="InParanoid" id="A0A194RIE9"/>
<evidence type="ECO:0000313" key="8">
    <source>
        <dbReference type="Proteomes" id="UP000053240"/>
    </source>
</evidence>
<feature type="transmembrane region" description="Helical" evidence="5">
    <location>
        <begin position="157"/>
        <end position="177"/>
    </location>
</feature>
<evidence type="ECO:0000256" key="4">
    <source>
        <dbReference type="ARBA" id="ARBA00023136"/>
    </source>
</evidence>
<dbReference type="PANTHER" id="PTHR22950:SF349">
    <property type="entry name" value="AMINO ACID TRANSPORTER TRANSMEMBRANE DOMAIN-CONTAINING PROTEIN"/>
    <property type="match status" value="1"/>
</dbReference>